<dbReference type="InterPro" id="IPR036709">
    <property type="entry name" value="Autotransporte_beta_dom_sf"/>
</dbReference>
<evidence type="ECO:0000256" key="1">
    <source>
        <dbReference type="SAM" id="SignalP"/>
    </source>
</evidence>
<dbReference type="SUPFAM" id="SSF103515">
    <property type="entry name" value="Autotransporter"/>
    <property type="match status" value="1"/>
</dbReference>
<comment type="caution">
    <text evidence="2">The sequence shown here is derived from an EMBL/GenBank/DDBJ whole genome shotgun (WGS) entry which is preliminary data.</text>
</comment>
<sequence>MNLKTLLTATALTTIGAMAAAQDTGDFTVGTGLSTFGLNLEGAYQIDPQWRARGAFMGGLSLDFDETDDGDTVEGEFNLGGLAALADYYPMQNGWRISGGLFLSNTDLSASGQVNGDEADVTAEFANKVAPMITTGYDWRFGSGWAMTSEVGVILTGGIDIEYEAENPADQAAIDADPDVRDAISDAADIKALPYLSLGVSYTF</sequence>
<dbReference type="AlphaFoldDB" id="A0A2M8W0T3"/>
<proteinExistence type="predicted"/>
<name>A0A2M8W0T3_9RHOB</name>
<dbReference type="Gene3D" id="2.40.160.170">
    <property type="match status" value="1"/>
</dbReference>
<dbReference type="Proteomes" id="UP000228531">
    <property type="component" value="Unassembled WGS sequence"/>
</dbReference>
<feature type="signal peptide" evidence="1">
    <location>
        <begin position="1"/>
        <end position="19"/>
    </location>
</feature>
<dbReference type="RefSeq" id="WP_100369540.1">
    <property type="nucleotide sequence ID" value="NZ_PGTY01000004.1"/>
</dbReference>
<accession>A0A2M8W0T3</accession>
<keyword evidence="1" id="KW-0732">Signal</keyword>
<organism evidence="2 3">
    <name type="scientific">Yoonia maricola</name>
    <dbReference type="NCBI Taxonomy" id="420999"/>
    <lineage>
        <taxon>Bacteria</taxon>
        <taxon>Pseudomonadati</taxon>
        <taxon>Pseudomonadota</taxon>
        <taxon>Alphaproteobacteria</taxon>
        <taxon>Rhodobacterales</taxon>
        <taxon>Paracoccaceae</taxon>
        <taxon>Yoonia</taxon>
    </lineage>
</organism>
<keyword evidence="3" id="KW-1185">Reference proteome</keyword>
<feature type="chain" id="PRO_5014980483" evidence="1">
    <location>
        <begin position="20"/>
        <end position="204"/>
    </location>
</feature>
<dbReference type="EMBL" id="PGTY01000004">
    <property type="protein sequence ID" value="PJI84544.1"/>
    <property type="molecule type" value="Genomic_DNA"/>
</dbReference>
<protein>
    <submittedName>
        <fullName evidence="2">Autotransporter-like protein</fullName>
    </submittedName>
</protein>
<reference evidence="2 3" key="1">
    <citation type="submission" date="2017-11" db="EMBL/GenBank/DDBJ databases">
        <title>Genomic Encyclopedia of Archaeal and Bacterial Type Strains, Phase II (KMG-II): From Individual Species to Whole Genera.</title>
        <authorList>
            <person name="Goeker M."/>
        </authorList>
    </citation>
    <scope>NUCLEOTIDE SEQUENCE [LARGE SCALE GENOMIC DNA]</scope>
    <source>
        <strain evidence="2 3">DSM 29128</strain>
    </source>
</reference>
<evidence type="ECO:0000313" key="3">
    <source>
        <dbReference type="Proteomes" id="UP000228531"/>
    </source>
</evidence>
<dbReference type="OrthoDB" id="7853416at2"/>
<gene>
    <name evidence="2" type="ORF">BC777_3605</name>
</gene>
<evidence type="ECO:0000313" key="2">
    <source>
        <dbReference type="EMBL" id="PJI84544.1"/>
    </source>
</evidence>